<evidence type="ECO:0000313" key="1">
    <source>
        <dbReference type="EMBL" id="USW49851.1"/>
    </source>
</evidence>
<keyword evidence="2" id="KW-1185">Reference proteome</keyword>
<protein>
    <submittedName>
        <fullName evidence="1">Uncharacterized protein</fullName>
    </submittedName>
</protein>
<dbReference type="Proteomes" id="UP001056384">
    <property type="component" value="Chromosome 2"/>
</dbReference>
<proteinExistence type="predicted"/>
<evidence type="ECO:0000313" key="2">
    <source>
        <dbReference type="Proteomes" id="UP001056384"/>
    </source>
</evidence>
<sequence length="87" mass="10800">MCFYRYRRWDCGCKEKYLTYRCGYATRPQVGKGHEFVWQKDTKGKDIYERGECPQNCVGIKKPSEEEMHWRERFSRFSTGWRDFFYR</sequence>
<dbReference type="EMBL" id="CP099419">
    <property type="protein sequence ID" value="USW49851.1"/>
    <property type="molecule type" value="Genomic_DNA"/>
</dbReference>
<organism evidence="1 2">
    <name type="scientific">Septoria linicola</name>
    <dbReference type="NCBI Taxonomy" id="215465"/>
    <lineage>
        <taxon>Eukaryota</taxon>
        <taxon>Fungi</taxon>
        <taxon>Dikarya</taxon>
        <taxon>Ascomycota</taxon>
        <taxon>Pezizomycotina</taxon>
        <taxon>Dothideomycetes</taxon>
        <taxon>Dothideomycetidae</taxon>
        <taxon>Mycosphaerellales</taxon>
        <taxon>Mycosphaerellaceae</taxon>
        <taxon>Septoria</taxon>
    </lineage>
</organism>
<dbReference type="AlphaFoldDB" id="A0A9Q9APT6"/>
<accession>A0A9Q9APT6</accession>
<gene>
    <name evidence="1" type="ORF">Slin15195_G031700</name>
</gene>
<name>A0A9Q9APT6_9PEZI</name>
<reference evidence="1" key="1">
    <citation type="submission" date="2022-06" db="EMBL/GenBank/DDBJ databases">
        <title>Complete genome sequences of two strains of the flax pathogen Septoria linicola.</title>
        <authorList>
            <person name="Lapalu N."/>
            <person name="Simon A."/>
            <person name="Demenou B."/>
            <person name="Paumier D."/>
            <person name="Guillot M.-P."/>
            <person name="Gout L."/>
            <person name="Valade R."/>
        </authorList>
    </citation>
    <scope>NUCLEOTIDE SEQUENCE</scope>
    <source>
        <strain evidence="1">SE15195</strain>
    </source>
</reference>
<dbReference type="OrthoDB" id="10300036at2759"/>